<dbReference type="Pfam" id="PF26093">
    <property type="entry name" value="HTH_TGH"/>
    <property type="match status" value="1"/>
</dbReference>
<dbReference type="PANTHER" id="PTHR13384">
    <property type="entry name" value="G PATCH DOMAIN-CONTAINING PROTEIN 1"/>
    <property type="match status" value="1"/>
</dbReference>
<comment type="caution">
    <text evidence="2">The sequence shown here is derived from an EMBL/GenBank/DDBJ whole genome shotgun (WGS) entry which is preliminary data.</text>
</comment>
<keyword evidence="3" id="KW-1185">Reference proteome</keyword>
<reference evidence="2 3" key="1">
    <citation type="submission" date="2019-07" db="EMBL/GenBank/DDBJ databases">
        <title>De Novo Assembly of kiwifruit Actinidia rufa.</title>
        <authorList>
            <person name="Sugita-Konishi S."/>
            <person name="Sato K."/>
            <person name="Mori E."/>
            <person name="Abe Y."/>
            <person name="Kisaki G."/>
            <person name="Hamano K."/>
            <person name="Suezawa K."/>
            <person name="Otani M."/>
            <person name="Fukuda T."/>
            <person name="Manabe T."/>
            <person name="Gomi K."/>
            <person name="Tabuchi M."/>
            <person name="Akimitsu K."/>
            <person name="Kataoka I."/>
        </authorList>
    </citation>
    <scope>NUCLEOTIDE SEQUENCE [LARGE SCALE GENOMIC DNA]</scope>
    <source>
        <strain evidence="3">cv. Fuchu</strain>
    </source>
</reference>
<evidence type="ECO:0000313" key="2">
    <source>
        <dbReference type="EMBL" id="GFZ05884.1"/>
    </source>
</evidence>
<dbReference type="OrthoDB" id="20507at2759"/>
<dbReference type="AlphaFoldDB" id="A0A7J0G520"/>
<feature type="signal peptide" evidence="1">
    <location>
        <begin position="1"/>
        <end position="20"/>
    </location>
</feature>
<dbReference type="GO" id="GO:0005634">
    <property type="term" value="C:nucleus"/>
    <property type="evidence" value="ECO:0007669"/>
    <property type="project" value="TreeGrafter"/>
</dbReference>
<evidence type="ECO:0000313" key="3">
    <source>
        <dbReference type="Proteomes" id="UP000585474"/>
    </source>
</evidence>
<gene>
    <name evidence="2" type="ORF">Acr_18g0000540</name>
</gene>
<sequence>MMYLLVILFFGFQNELPDVAKPFQDDLAKQGRFEQFLKEKYHGGLRSKDSSGLSYMSEAAQARERLEFEAAAEAIRTGKCGKKLGFLIISLWRCL</sequence>
<dbReference type="GO" id="GO:0003723">
    <property type="term" value="F:RNA binding"/>
    <property type="evidence" value="ECO:0007669"/>
    <property type="project" value="TreeGrafter"/>
</dbReference>
<evidence type="ECO:0000256" key="1">
    <source>
        <dbReference type="SAM" id="SignalP"/>
    </source>
</evidence>
<keyword evidence="1" id="KW-0732">Signal</keyword>
<dbReference type="PANTHER" id="PTHR13384:SF19">
    <property type="entry name" value="G PATCH DOMAIN-CONTAINING PROTEIN 1"/>
    <property type="match status" value="1"/>
</dbReference>
<feature type="chain" id="PRO_5029531747" evidence="1">
    <location>
        <begin position="21"/>
        <end position="95"/>
    </location>
</feature>
<protein>
    <submittedName>
        <fullName evidence="2">SWAP (Suppressor-of-White-APricot)/surp domain-containing protein</fullName>
    </submittedName>
</protein>
<organism evidence="2 3">
    <name type="scientific">Actinidia rufa</name>
    <dbReference type="NCBI Taxonomy" id="165716"/>
    <lineage>
        <taxon>Eukaryota</taxon>
        <taxon>Viridiplantae</taxon>
        <taxon>Streptophyta</taxon>
        <taxon>Embryophyta</taxon>
        <taxon>Tracheophyta</taxon>
        <taxon>Spermatophyta</taxon>
        <taxon>Magnoliopsida</taxon>
        <taxon>eudicotyledons</taxon>
        <taxon>Gunneridae</taxon>
        <taxon>Pentapetalae</taxon>
        <taxon>asterids</taxon>
        <taxon>Ericales</taxon>
        <taxon>Actinidiaceae</taxon>
        <taxon>Actinidia</taxon>
    </lineage>
</organism>
<name>A0A7J0G520_9ERIC</name>
<accession>A0A7J0G520</accession>
<proteinExistence type="predicted"/>
<dbReference type="EMBL" id="BJWL01000018">
    <property type="protein sequence ID" value="GFZ05884.1"/>
    <property type="molecule type" value="Genomic_DNA"/>
</dbReference>
<dbReference type="Proteomes" id="UP000585474">
    <property type="component" value="Unassembled WGS sequence"/>
</dbReference>